<geneLocation type="mitochondrion" evidence="1"/>
<dbReference type="AlphaFoldDB" id="A0A117NJA0"/>
<organism evidence="1">
    <name type="scientific">Picea glauca</name>
    <name type="common">White spruce</name>
    <name type="synonym">Pinus glauca</name>
    <dbReference type="NCBI Taxonomy" id="3330"/>
    <lineage>
        <taxon>Eukaryota</taxon>
        <taxon>Viridiplantae</taxon>
        <taxon>Streptophyta</taxon>
        <taxon>Embryophyta</taxon>
        <taxon>Tracheophyta</taxon>
        <taxon>Spermatophyta</taxon>
        <taxon>Pinopsida</taxon>
        <taxon>Pinidae</taxon>
        <taxon>Conifers I</taxon>
        <taxon>Pinales</taxon>
        <taxon>Pinaceae</taxon>
        <taxon>Picea</taxon>
    </lineage>
</organism>
<evidence type="ECO:0000313" key="1">
    <source>
        <dbReference type="EMBL" id="KUM51188.1"/>
    </source>
</evidence>
<keyword evidence="1" id="KW-0496">Mitochondrion</keyword>
<protein>
    <submittedName>
        <fullName evidence="1">Uncharacterized protein</fullName>
    </submittedName>
</protein>
<proteinExistence type="predicted"/>
<name>A0A117NJA0_PICGL</name>
<comment type="caution">
    <text evidence="1">The sequence shown here is derived from an EMBL/GenBank/DDBJ whole genome shotgun (WGS) entry which is preliminary data.</text>
</comment>
<sequence length="57" mass="6302">MEEFPRPSKQGGTSLNSIAPSWRQRLKWNALFVKAARLGGGRIACLPGRVRFTDSDA</sequence>
<accession>A0A117NJA0</accession>
<gene>
    <name evidence="1" type="ORF">ABT39_MTgene1034</name>
</gene>
<reference evidence="1" key="1">
    <citation type="journal article" date="2015" name="Genome Biol. Evol.">
        <title>Organellar Genomes of White Spruce (Picea glauca): Assembly and Annotation.</title>
        <authorList>
            <person name="Jackman S.D."/>
            <person name="Warren R.L."/>
            <person name="Gibb E.A."/>
            <person name="Vandervalk B.P."/>
            <person name="Mohamadi H."/>
            <person name="Chu J."/>
            <person name="Raymond A."/>
            <person name="Pleasance S."/>
            <person name="Coope R."/>
            <person name="Wildung M.R."/>
            <person name="Ritland C.E."/>
            <person name="Bousquet J."/>
            <person name="Jones S.J."/>
            <person name="Bohlmann J."/>
            <person name="Birol I."/>
        </authorList>
    </citation>
    <scope>NUCLEOTIDE SEQUENCE [LARGE SCALE GENOMIC DNA]</scope>
    <source>
        <tissue evidence="1">Flushing bud</tissue>
    </source>
</reference>
<dbReference type="EMBL" id="LKAM01000001">
    <property type="protein sequence ID" value="KUM51188.1"/>
    <property type="molecule type" value="Genomic_DNA"/>
</dbReference>